<dbReference type="InterPro" id="IPR036273">
    <property type="entry name" value="CRAL/TRIO_N_dom_sf"/>
</dbReference>
<organism evidence="2 6">
    <name type="scientific">Didymodactylos carnosus</name>
    <dbReference type="NCBI Taxonomy" id="1234261"/>
    <lineage>
        <taxon>Eukaryota</taxon>
        <taxon>Metazoa</taxon>
        <taxon>Spiralia</taxon>
        <taxon>Gnathifera</taxon>
        <taxon>Rotifera</taxon>
        <taxon>Eurotatoria</taxon>
        <taxon>Bdelloidea</taxon>
        <taxon>Philodinida</taxon>
        <taxon>Philodinidae</taxon>
        <taxon>Didymodactylos</taxon>
    </lineage>
</organism>
<dbReference type="InterPro" id="IPR036865">
    <property type="entry name" value="CRAL-TRIO_dom_sf"/>
</dbReference>
<dbReference type="EMBL" id="CAJOBC010078266">
    <property type="protein sequence ID" value="CAF4265983.1"/>
    <property type="molecule type" value="Genomic_DNA"/>
</dbReference>
<comment type="caution">
    <text evidence="2">The sequence shown here is derived from an EMBL/GenBank/DDBJ whole genome shotgun (WGS) entry which is preliminary data.</text>
</comment>
<dbReference type="Gene3D" id="3.40.525.10">
    <property type="entry name" value="CRAL-TRIO lipid binding domain"/>
    <property type="match status" value="1"/>
</dbReference>
<evidence type="ECO:0000313" key="2">
    <source>
        <dbReference type="EMBL" id="CAF1375848.1"/>
    </source>
</evidence>
<dbReference type="Proteomes" id="UP000663829">
    <property type="component" value="Unassembled WGS sequence"/>
</dbReference>
<dbReference type="EMBL" id="CAJNOK010029093">
    <property type="protein sequence ID" value="CAF1443463.1"/>
    <property type="molecule type" value="Genomic_DNA"/>
</dbReference>
<gene>
    <name evidence="2" type="ORF">GPM918_LOCUS32084</name>
    <name evidence="3" type="ORF">OVA965_LOCUS34534</name>
    <name evidence="5" type="ORF">SRO942_LOCUS32734</name>
    <name evidence="4" type="ORF">TMI583_LOCUS35458</name>
</gene>
<dbReference type="SUPFAM" id="SSF46938">
    <property type="entry name" value="CRAL/TRIO N-terminal domain"/>
    <property type="match status" value="1"/>
</dbReference>
<reference evidence="2" key="1">
    <citation type="submission" date="2021-02" db="EMBL/GenBank/DDBJ databases">
        <authorList>
            <person name="Nowell W R."/>
        </authorList>
    </citation>
    <scope>NUCLEOTIDE SEQUENCE</scope>
</reference>
<protein>
    <recommendedName>
        <fullName evidence="1">CRAL-TRIO domain-containing protein</fullName>
    </recommendedName>
</protein>
<dbReference type="SMART" id="SM00516">
    <property type="entry name" value="SEC14"/>
    <property type="match status" value="1"/>
</dbReference>
<evidence type="ECO:0000313" key="4">
    <source>
        <dbReference type="EMBL" id="CAF4239352.1"/>
    </source>
</evidence>
<dbReference type="InterPro" id="IPR001251">
    <property type="entry name" value="CRAL-TRIO_dom"/>
</dbReference>
<dbReference type="PROSITE" id="PS50191">
    <property type="entry name" value="CRAL_TRIO"/>
    <property type="match status" value="1"/>
</dbReference>
<dbReference type="OrthoDB" id="1434354at2759"/>
<dbReference type="InterPro" id="IPR051026">
    <property type="entry name" value="PI/PC_transfer"/>
</dbReference>
<name>A0A815JBT3_9BILA</name>
<evidence type="ECO:0000313" key="5">
    <source>
        <dbReference type="EMBL" id="CAF4265983.1"/>
    </source>
</evidence>
<sequence>MIMATNSLLFNINELNPEQQKKFDAVYNELKDPHRSYVEYKLSLSLRTKLTYEEEDNAWRYELFRFLRGRKWNVKNTTKSILDMIQWRIDNHVDSILEDQNAKLRMDRLEKVVPCANHGYTKVNRPLYIEKSGQINVDEILQKFTTEELIQCHIYWLEYYCQLTRERSQNVGQHIESFAIIYDLNHMKMDIRKVFEPLKQCLYIEDNYYPERLGQMFVVNPPRIFPAVWNLIKHFIDPVTKSKILVIKKGPETSKILLENINSDQLPSEYGGTCHSCSTSPDCIPVHHQKKDNDTDKDEEE</sequence>
<keyword evidence="6" id="KW-1185">Reference proteome</keyword>
<feature type="domain" description="CRAL-TRIO" evidence="1">
    <location>
        <begin position="105"/>
        <end position="278"/>
    </location>
</feature>
<dbReference type="PANTHER" id="PTHR45657:SF1">
    <property type="entry name" value="CRAL-TRIO DOMAIN-CONTAINING PROTEIN YKL091C-RELATED"/>
    <property type="match status" value="1"/>
</dbReference>
<evidence type="ECO:0000313" key="3">
    <source>
        <dbReference type="EMBL" id="CAF1443463.1"/>
    </source>
</evidence>
<dbReference type="Proteomes" id="UP000681722">
    <property type="component" value="Unassembled WGS sequence"/>
</dbReference>
<dbReference type="Pfam" id="PF00650">
    <property type="entry name" value="CRAL_TRIO"/>
    <property type="match status" value="1"/>
</dbReference>
<dbReference type="PANTHER" id="PTHR45657">
    <property type="entry name" value="CRAL-TRIO DOMAIN-CONTAINING PROTEIN YKL091C-RELATED"/>
    <property type="match status" value="1"/>
</dbReference>
<evidence type="ECO:0000259" key="1">
    <source>
        <dbReference type="PROSITE" id="PS50191"/>
    </source>
</evidence>
<dbReference type="AlphaFoldDB" id="A0A815JBT3"/>
<evidence type="ECO:0000313" key="6">
    <source>
        <dbReference type="Proteomes" id="UP000663829"/>
    </source>
</evidence>
<dbReference type="Proteomes" id="UP000682733">
    <property type="component" value="Unassembled WGS sequence"/>
</dbReference>
<proteinExistence type="predicted"/>
<accession>A0A815JBT3</accession>
<dbReference type="EMBL" id="CAJNOQ010016160">
    <property type="protein sequence ID" value="CAF1375848.1"/>
    <property type="molecule type" value="Genomic_DNA"/>
</dbReference>
<dbReference type="EMBL" id="CAJOBA010050907">
    <property type="protein sequence ID" value="CAF4239352.1"/>
    <property type="molecule type" value="Genomic_DNA"/>
</dbReference>
<dbReference type="Proteomes" id="UP000677228">
    <property type="component" value="Unassembled WGS sequence"/>
</dbReference>
<dbReference type="SUPFAM" id="SSF52087">
    <property type="entry name" value="CRAL/TRIO domain"/>
    <property type="match status" value="1"/>
</dbReference>
<dbReference type="CDD" id="cd00170">
    <property type="entry name" value="SEC14"/>
    <property type="match status" value="1"/>
</dbReference>